<dbReference type="OrthoDB" id="4236369at2"/>
<dbReference type="InterPro" id="IPR027417">
    <property type="entry name" value="P-loop_NTPase"/>
</dbReference>
<evidence type="ECO:0000313" key="1">
    <source>
        <dbReference type="EMBL" id="AWI33170.1"/>
    </source>
</evidence>
<sequence>MPCIGIDTDVPGDNEHGTLYEHAQAVDLGAPVYPAPAIHQIRNEALRLTPEKGVGALDTGAWERKKDGPHLAVLSSVDLAVLCMQPTKNELNRAASVLGAIQQLEATGARAPRLVILLSMVDRSAASADDMDEILSEAGYTVLRSRYHLSNGRDGLAQSFGEPVRVREGSEMDDMAREILDVVAR</sequence>
<reference evidence="1 2" key="1">
    <citation type="submission" date="2018-05" db="EMBL/GenBank/DDBJ databases">
        <title>Complete genome sequence of sponge-derived Streptomyces sp. HNM0039.</title>
        <authorList>
            <person name="Huang X."/>
            <person name="Zhou S."/>
        </authorList>
    </citation>
    <scope>NUCLEOTIDE SEQUENCE [LARGE SCALE GENOMIC DNA]</scope>
    <source>
        <strain evidence="1 2">HNM0039</strain>
    </source>
</reference>
<protein>
    <recommendedName>
        <fullName evidence="3">ParA family protein</fullName>
    </recommendedName>
</protein>
<evidence type="ECO:0000313" key="2">
    <source>
        <dbReference type="Proteomes" id="UP000244900"/>
    </source>
</evidence>
<organism evidence="1 2">
    <name type="scientific">Streptomyces tirandamycinicus</name>
    <dbReference type="NCBI Taxonomy" id="2174846"/>
    <lineage>
        <taxon>Bacteria</taxon>
        <taxon>Bacillati</taxon>
        <taxon>Actinomycetota</taxon>
        <taxon>Actinomycetes</taxon>
        <taxon>Kitasatosporales</taxon>
        <taxon>Streptomycetaceae</taxon>
        <taxon>Streptomyces</taxon>
    </lineage>
</organism>
<proteinExistence type="predicted"/>
<accession>A0A2S1T3I0</accession>
<dbReference type="Proteomes" id="UP000244900">
    <property type="component" value="Chromosome"/>
</dbReference>
<keyword evidence="2" id="KW-1185">Reference proteome</keyword>
<dbReference type="Gene3D" id="3.40.50.300">
    <property type="entry name" value="P-loop containing nucleotide triphosphate hydrolases"/>
    <property type="match status" value="1"/>
</dbReference>
<dbReference type="KEGG" id="stir:DDW44_22610"/>
<dbReference type="EMBL" id="CP029188">
    <property type="protein sequence ID" value="AWI33170.1"/>
    <property type="molecule type" value="Genomic_DNA"/>
</dbReference>
<name>A0A2S1T3I0_9ACTN</name>
<dbReference type="AlphaFoldDB" id="A0A2S1T3I0"/>
<gene>
    <name evidence="1" type="ORF">DDW44_22610</name>
</gene>
<evidence type="ECO:0008006" key="3">
    <source>
        <dbReference type="Google" id="ProtNLM"/>
    </source>
</evidence>